<evidence type="ECO:0000256" key="1">
    <source>
        <dbReference type="SAM" id="SignalP"/>
    </source>
</evidence>
<protein>
    <recommendedName>
        <fullName evidence="4">DUF19 domain-containing protein</fullName>
    </recommendedName>
</protein>
<sequence>MWPTLLVIAVLCVQVTPFHTGYQYNDKAEVDSLKNKEQKRLVADDIYETRCGGFGLYSTCTQYYHRNCSNSPNKRDPAEYSFLDWKQSYANMKDEDDLCHSFGFYKRCMRNGDECDEVHHEFARTRECITATNKDRRRLNEIFHCGHVMQEVFYTLQNCSSFVSCYLDLYSTRCGNLANREVCERYSPRLRQIGCDMEETSILVMTGKWMSILLFVCLLGGCIAALDYDYEHDHQAKVDHLKRTEQERLSDHDVFETRCGGYTLFFACTEYYNYNCSNSPSKRDPAEYTTFEEWKQSYEDRKDEEDLCHSFGFYKRCMRNGDECDEVHHEFARTASCVEDTDKIGKHTAEFLVCRELFTRAMKTHKNCRHSVTNHFAFLIDLFSSVSACYYNTYSNHCGSASGRMNCEKMSPVIRFLGCKDMAETTAVCQQL</sequence>
<reference evidence="2" key="1">
    <citation type="submission" date="2023-06" db="EMBL/GenBank/DDBJ databases">
        <title>Genomic analysis of the entomopathogenic nematode Steinernema hermaphroditum.</title>
        <authorList>
            <person name="Schwarz E.M."/>
            <person name="Heppert J.K."/>
            <person name="Baniya A."/>
            <person name="Schwartz H.T."/>
            <person name="Tan C.-H."/>
            <person name="Antoshechkin I."/>
            <person name="Sternberg P.W."/>
            <person name="Goodrich-Blair H."/>
            <person name="Dillman A.R."/>
        </authorList>
    </citation>
    <scope>NUCLEOTIDE SEQUENCE</scope>
    <source>
        <strain evidence="2">PS9179</strain>
        <tissue evidence="2">Whole animal</tissue>
    </source>
</reference>
<feature type="chain" id="PRO_5041346229" description="DUF19 domain-containing protein" evidence="1">
    <location>
        <begin position="18"/>
        <end position="432"/>
    </location>
</feature>
<name>A0AA39LSB4_9BILA</name>
<feature type="signal peptide" evidence="1">
    <location>
        <begin position="1"/>
        <end position="17"/>
    </location>
</feature>
<comment type="caution">
    <text evidence="2">The sequence shown here is derived from an EMBL/GenBank/DDBJ whole genome shotgun (WGS) entry which is preliminary data.</text>
</comment>
<evidence type="ECO:0008006" key="4">
    <source>
        <dbReference type="Google" id="ProtNLM"/>
    </source>
</evidence>
<proteinExistence type="predicted"/>
<dbReference type="EMBL" id="JAUCMV010000003">
    <property type="protein sequence ID" value="KAK0407882.1"/>
    <property type="molecule type" value="Genomic_DNA"/>
</dbReference>
<evidence type="ECO:0000313" key="3">
    <source>
        <dbReference type="Proteomes" id="UP001175271"/>
    </source>
</evidence>
<dbReference type="AlphaFoldDB" id="A0AA39LSB4"/>
<accession>A0AA39LSB4</accession>
<organism evidence="2 3">
    <name type="scientific">Steinernema hermaphroditum</name>
    <dbReference type="NCBI Taxonomy" id="289476"/>
    <lineage>
        <taxon>Eukaryota</taxon>
        <taxon>Metazoa</taxon>
        <taxon>Ecdysozoa</taxon>
        <taxon>Nematoda</taxon>
        <taxon>Chromadorea</taxon>
        <taxon>Rhabditida</taxon>
        <taxon>Tylenchina</taxon>
        <taxon>Panagrolaimomorpha</taxon>
        <taxon>Strongyloidoidea</taxon>
        <taxon>Steinernematidae</taxon>
        <taxon>Steinernema</taxon>
    </lineage>
</organism>
<keyword evidence="1" id="KW-0732">Signal</keyword>
<dbReference type="Proteomes" id="UP001175271">
    <property type="component" value="Unassembled WGS sequence"/>
</dbReference>
<evidence type="ECO:0000313" key="2">
    <source>
        <dbReference type="EMBL" id="KAK0407882.1"/>
    </source>
</evidence>
<keyword evidence="3" id="KW-1185">Reference proteome</keyword>
<gene>
    <name evidence="2" type="ORF">QR680_003652</name>
</gene>